<name>A0ABV3T0Y6_9ACTN</name>
<dbReference type="Proteomes" id="UP001556631">
    <property type="component" value="Unassembled WGS sequence"/>
</dbReference>
<sequence length="521" mass="53517">MTGTVRLVRAALRRDRWLVLWWTVGLVALYWVTAVSIPQTYTSQHALDQAAAALDGNPAYVAMAGPTRALDTVGGQVAWQVQAFGAVLVGVMAMFVVVRHTRAEEEAGRDELVRAAPVGRLAPAVSGVTVSLVVSVVAGVLSALAVASTGLDPADSFGLGLGLAGCGAVFTAGSYVAAQVAGTARGAYGLAGGAVGAAYALRAVGDVGAPVLSWLSPIGWYEQLHAFSGLRWWPLAVIVVAAAGTLVLGGWLLGRRDYGDGLRPVSAGPADGRLRGGLGLAVRLQRGSVIGWAGGLFLGGLAYGAIGNDVGDVIGDSQAVTDMLAQGGVSLVDGFYGTAAVMLAVIAAGFAVSSANRPWHEEEAGHAEILLVTRLPRRSWLLGHTVVTVAGTIIVLGAAGVGLGGGYVLTTREAGHALRIGASVLEYIPAVLVVAAVARFLHGWAPRWLPVAWLPVVYAGVVVFFADLLRFPGWLRGLSPFDRLALAPAEPVRWLPIVLLAVVAAALSVAGQAGLGRRDIG</sequence>
<feature type="transmembrane region" description="Helical" evidence="1">
    <location>
        <begin position="17"/>
        <end position="37"/>
    </location>
</feature>
<feature type="transmembrane region" description="Helical" evidence="1">
    <location>
        <begin position="157"/>
        <end position="178"/>
    </location>
</feature>
<evidence type="ECO:0000313" key="3">
    <source>
        <dbReference type="Proteomes" id="UP001556631"/>
    </source>
</evidence>
<feature type="transmembrane region" description="Helical" evidence="1">
    <location>
        <begin position="232"/>
        <end position="253"/>
    </location>
</feature>
<accession>A0ABV3T0Y6</accession>
<reference evidence="2 3" key="1">
    <citation type="submission" date="2024-07" db="EMBL/GenBank/DDBJ databases">
        <authorList>
            <person name="Lee S."/>
            <person name="Kang M."/>
        </authorList>
    </citation>
    <scope>NUCLEOTIDE SEQUENCE [LARGE SCALE GENOMIC DNA]</scope>
    <source>
        <strain evidence="2 3">DS6</strain>
    </source>
</reference>
<organism evidence="2 3">
    <name type="scientific">Nocardioides eburneus</name>
    <dbReference type="NCBI Taxonomy" id="3231482"/>
    <lineage>
        <taxon>Bacteria</taxon>
        <taxon>Bacillati</taxon>
        <taxon>Actinomycetota</taxon>
        <taxon>Actinomycetes</taxon>
        <taxon>Propionibacteriales</taxon>
        <taxon>Nocardioidaceae</taxon>
        <taxon>Nocardioides</taxon>
    </lineage>
</organism>
<keyword evidence="1" id="KW-1133">Transmembrane helix</keyword>
<dbReference type="RefSeq" id="WP_367994831.1">
    <property type="nucleotide sequence ID" value="NZ_JBFPJR010000028.1"/>
</dbReference>
<feature type="transmembrane region" description="Helical" evidence="1">
    <location>
        <begin position="289"/>
        <end position="306"/>
    </location>
</feature>
<dbReference type="EMBL" id="JBFPJR010000028">
    <property type="protein sequence ID" value="MEX0428861.1"/>
    <property type="molecule type" value="Genomic_DNA"/>
</dbReference>
<evidence type="ECO:0000313" key="2">
    <source>
        <dbReference type="EMBL" id="MEX0428861.1"/>
    </source>
</evidence>
<protein>
    <submittedName>
        <fullName evidence="2">ABC transporter permease</fullName>
    </submittedName>
</protein>
<feature type="transmembrane region" description="Helical" evidence="1">
    <location>
        <begin position="381"/>
        <end position="408"/>
    </location>
</feature>
<feature type="transmembrane region" description="Helical" evidence="1">
    <location>
        <begin position="494"/>
        <end position="515"/>
    </location>
</feature>
<keyword evidence="3" id="KW-1185">Reference proteome</keyword>
<feature type="transmembrane region" description="Helical" evidence="1">
    <location>
        <begin position="420"/>
        <end position="441"/>
    </location>
</feature>
<feature type="transmembrane region" description="Helical" evidence="1">
    <location>
        <begin position="77"/>
        <end position="98"/>
    </location>
</feature>
<feature type="transmembrane region" description="Helical" evidence="1">
    <location>
        <begin position="118"/>
        <end position="145"/>
    </location>
</feature>
<feature type="transmembrane region" description="Helical" evidence="1">
    <location>
        <begin position="190"/>
        <end position="212"/>
    </location>
</feature>
<feature type="transmembrane region" description="Helical" evidence="1">
    <location>
        <begin position="334"/>
        <end position="352"/>
    </location>
</feature>
<comment type="caution">
    <text evidence="2">The sequence shown here is derived from an EMBL/GenBank/DDBJ whole genome shotgun (WGS) entry which is preliminary data.</text>
</comment>
<gene>
    <name evidence="2" type="ORF">AB3X52_14635</name>
</gene>
<keyword evidence="1" id="KW-0472">Membrane</keyword>
<evidence type="ECO:0000256" key="1">
    <source>
        <dbReference type="SAM" id="Phobius"/>
    </source>
</evidence>
<keyword evidence="1" id="KW-0812">Transmembrane</keyword>
<feature type="transmembrane region" description="Helical" evidence="1">
    <location>
        <begin position="453"/>
        <end position="474"/>
    </location>
</feature>
<proteinExistence type="predicted"/>